<proteinExistence type="predicted"/>
<dbReference type="InterPro" id="IPR013785">
    <property type="entry name" value="Aldolase_TIM"/>
</dbReference>
<dbReference type="InterPro" id="IPR017853">
    <property type="entry name" value="GH"/>
</dbReference>
<sequence length="543" mass="61001">MKTIFYLGALLLLMACSKEKEVNLVPEAPSNNPSYWCTWGAQNYAVDSATLQNASWGINGHFRQANNLDEQAIFGENGWADILPEVRKDLLIMFDLGWDIGRNIDFDKKRWLLGSLELAEEKFPSCTGSPMERLKKLNQLCIDKGWKGAGIWVAAHPANYNEKKMSRTEIEDYYRERFKWSHEAGITYWKVDYGAHNGKDWYREMLTRLAEEHAPGLWVENCRNGSPINDYECPWDTKVYNESGEYKRWGNGNVLKKAVKVIGYSHVFRTYDVTAHLSVPTTLDRVAQQLAVSSQNGKNDCVINCEDEMYMGAALGCAVGIMRHPQWLHIEGNGYNPLRVDKRMTEVTRAIKWQRIAPPVGVGASEVVLSSNMLSDNWTFKKGDSWAYWVIDRNIVQKAPGIVTRGIDLPTVECEGEPPYLLASRHPNGAVAIATLPRIDSQRGHYFPHADISLGIEGNDTIIGVFGKYASLKLASENLSSKCRVLAQDLAGKVATDITGKVKFKKGSMVIPGRVIEEIGCSANKKEDLSEPGLVLKLEYRTK</sequence>
<dbReference type="Proteomes" id="UP000244956">
    <property type="component" value="Unassembled WGS sequence"/>
</dbReference>
<dbReference type="OrthoDB" id="1031181at2"/>
<comment type="caution">
    <text evidence="1">The sequence shown here is derived from an EMBL/GenBank/DDBJ whole genome shotgun (WGS) entry which is preliminary data.</text>
</comment>
<dbReference type="RefSeq" id="WP_109264927.1">
    <property type="nucleotide sequence ID" value="NZ_QEWP01000010.1"/>
</dbReference>
<dbReference type="PROSITE" id="PS51257">
    <property type="entry name" value="PROKAR_LIPOPROTEIN"/>
    <property type="match status" value="1"/>
</dbReference>
<dbReference type="EMBL" id="QEWP01000010">
    <property type="protein sequence ID" value="PWD98928.1"/>
    <property type="molecule type" value="Genomic_DNA"/>
</dbReference>
<name>A0A2U2B788_9BACT</name>
<evidence type="ECO:0008006" key="3">
    <source>
        <dbReference type="Google" id="ProtNLM"/>
    </source>
</evidence>
<evidence type="ECO:0000313" key="2">
    <source>
        <dbReference type="Proteomes" id="UP000244956"/>
    </source>
</evidence>
<dbReference type="SUPFAM" id="SSF51445">
    <property type="entry name" value="(Trans)glycosidases"/>
    <property type="match status" value="1"/>
</dbReference>
<accession>A0A2U2B788</accession>
<keyword evidence="2" id="KW-1185">Reference proteome</keyword>
<protein>
    <recommendedName>
        <fullName evidence="3">Alpha-galactosidase</fullName>
    </recommendedName>
</protein>
<gene>
    <name evidence="1" type="ORF">DDZ16_13095</name>
</gene>
<reference evidence="1 2" key="1">
    <citation type="submission" date="2018-05" db="EMBL/GenBank/DDBJ databases">
        <title>Marinilabilia rubrum sp. nov., isolated from saltern sediment.</title>
        <authorList>
            <person name="Zhang R."/>
        </authorList>
    </citation>
    <scope>NUCLEOTIDE SEQUENCE [LARGE SCALE GENOMIC DNA]</scope>
    <source>
        <strain evidence="1 2">WTE16</strain>
    </source>
</reference>
<evidence type="ECO:0000313" key="1">
    <source>
        <dbReference type="EMBL" id="PWD98928.1"/>
    </source>
</evidence>
<organism evidence="1 2">
    <name type="scientific">Marinilabilia rubra</name>
    <dbReference type="NCBI Taxonomy" id="2162893"/>
    <lineage>
        <taxon>Bacteria</taxon>
        <taxon>Pseudomonadati</taxon>
        <taxon>Bacteroidota</taxon>
        <taxon>Bacteroidia</taxon>
        <taxon>Marinilabiliales</taxon>
        <taxon>Marinilabiliaceae</taxon>
        <taxon>Marinilabilia</taxon>
    </lineage>
</organism>
<dbReference type="AlphaFoldDB" id="A0A2U2B788"/>
<dbReference type="Gene3D" id="3.20.20.70">
    <property type="entry name" value="Aldolase class I"/>
    <property type="match status" value="1"/>
</dbReference>